<evidence type="ECO:0000313" key="2">
    <source>
        <dbReference type="Proteomes" id="UP000824120"/>
    </source>
</evidence>
<protein>
    <submittedName>
        <fullName evidence="1">Uncharacterized protein</fullName>
    </submittedName>
</protein>
<dbReference type="OrthoDB" id="1750494at2759"/>
<evidence type="ECO:0000313" key="1">
    <source>
        <dbReference type="EMBL" id="KAG5590058.1"/>
    </source>
</evidence>
<dbReference type="EMBL" id="JACXVP010000008">
    <property type="protein sequence ID" value="KAG5590058.1"/>
    <property type="molecule type" value="Genomic_DNA"/>
</dbReference>
<keyword evidence="2" id="KW-1185">Reference proteome</keyword>
<name>A0A9J5XQI3_SOLCO</name>
<dbReference type="Proteomes" id="UP000824120">
    <property type="component" value="Chromosome 8"/>
</dbReference>
<gene>
    <name evidence="1" type="ORF">H5410_040572</name>
</gene>
<sequence length="85" mass="9860">MTDRLILRPPPPFPQRLKRKDKYGKFLKFISMLCPLSVNILLVEALDQMPGYGKFMKDLVTKKRTVTSESNDGIIEAFVEERFIV</sequence>
<organism evidence="1 2">
    <name type="scientific">Solanum commersonii</name>
    <name type="common">Commerson's wild potato</name>
    <name type="synonym">Commerson's nightshade</name>
    <dbReference type="NCBI Taxonomy" id="4109"/>
    <lineage>
        <taxon>Eukaryota</taxon>
        <taxon>Viridiplantae</taxon>
        <taxon>Streptophyta</taxon>
        <taxon>Embryophyta</taxon>
        <taxon>Tracheophyta</taxon>
        <taxon>Spermatophyta</taxon>
        <taxon>Magnoliopsida</taxon>
        <taxon>eudicotyledons</taxon>
        <taxon>Gunneridae</taxon>
        <taxon>Pentapetalae</taxon>
        <taxon>asterids</taxon>
        <taxon>lamiids</taxon>
        <taxon>Solanales</taxon>
        <taxon>Solanaceae</taxon>
        <taxon>Solanoideae</taxon>
        <taxon>Solaneae</taxon>
        <taxon>Solanum</taxon>
    </lineage>
</organism>
<reference evidence="1 2" key="1">
    <citation type="submission" date="2020-09" db="EMBL/GenBank/DDBJ databases">
        <title>De no assembly of potato wild relative species, Solanum commersonii.</title>
        <authorList>
            <person name="Cho K."/>
        </authorList>
    </citation>
    <scope>NUCLEOTIDE SEQUENCE [LARGE SCALE GENOMIC DNA]</scope>
    <source>
        <strain evidence="1">LZ3.2</strain>
        <tissue evidence="1">Leaf</tissue>
    </source>
</reference>
<comment type="caution">
    <text evidence="1">The sequence shown here is derived from an EMBL/GenBank/DDBJ whole genome shotgun (WGS) entry which is preliminary data.</text>
</comment>
<accession>A0A9J5XQI3</accession>
<proteinExistence type="predicted"/>
<dbReference type="AlphaFoldDB" id="A0A9J5XQI3"/>